<dbReference type="AlphaFoldDB" id="A0A1I4I4B7"/>
<reference evidence="2" key="1">
    <citation type="submission" date="2016-10" db="EMBL/GenBank/DDBJ databases">
        <authorList>
            <person name="Varghese N."/>
            <person name="Submissions S."/>
        </authorList>
    </citation>
    <scope>NUCLEOTIDE SEQUENCE [LARGE SCALE GENOMIC DNA]</scope>
    <source>
        <strain evidence="2">DSM 13327</strain>
    </source>
</reference>
<protein>
    <submittedName>
        <fullName evidence="1">Uncharacterized protein</fullName>
    </submittedName>
</protein>
<organism evidence="1 2">
    <name type="scientific">Pelosinus propionicus DSM 13327</name>
    <dbReference type="NCBI Taxonomy" id="1123291"/>
    <lineage>
        <taxon>Bacteria</taxon>
        <taxon>Bacillati</taxon>
        <taxon>Bacillota</taxon>
        <taxon>Negativicutes</taxon>
        <taxon>Selenomonadales</taxon>
        <taxon>Sporomusaceae</taxon>
        <taxon>Pelosinus</taxon>
    </lineage>
</organism>
<keyword evidence="2" id="KW-1185">Reference proteome</keyword>
<name>A0A1I4I4B7_9FIRM</name>
<proteinExistence type="predicted"/>
<evidence type="ECO:0000313" key="2">
    <source>
        <dbReference type="Proteomes" id="UP000199520"/>
    </source>
</evidence>
<dbReference type="RefSeq" id="WP_281246745.1">
    <property type="nucleotide sequence ID" value="NZ_FOTS01000006.1"/>
</dbReference>
<dbReference type="Proteomes" id="UP000199520">
    <property type="component" value="Unassembled WGS sequence"/>
</dbReference>
<dbReference type="EMBL" id="FOTS01000006">
    <property type="protein sequence ID" value="SFL48813.1"/>
    <property type="molecule type" value="Genomic_DNA"/>
</dbReference>
<sequence length="43" mass="5048">MGDESEFEMTQEELDDLVKKLPMILEELEKWNPAPAVKFSFCE</sequence>
<accession>A0A1I4I4B7</accession>
<evidence type="ECO:0000313" key="1">
    <source>
        <dbReference type="EMBL" id="SFL48813.1"/>
    </source>
</evidence>
<gene>
    <name evidence="1" type="ORF">SAMN04490355_100688</name>
</gene>